<dbReference type="InterPro" id="IPR023214">
    <property type="entry name" value="HAD_sf"/>
</dbReference>
<dbReference type="AlphaFoldDB" id="A0A0G1W3R3"/>
<dbReference type="SUPFAM" id="SSF56784">
    <property type="entry name" value="HAD-like"/>
    <property type="match status" value="1"/>
</dbReference>
<dbReference type="Gene3D" id="3.40.50.1000">
    <property type="entry name" value="HAD superfamily/HAD-like"/>
    <property type="match status" value="1"/>
</dbReference>
<dbReference type="Proteomes" id="UP000034588">
    <property type="component" value="Unassembled WGS sequence"/>
</dbReference>
<organism evidence="1 2">
    <name type="scientific">Candidatus Gottesmanbacteria bacterium GW2011_GWB1_49_7</name>
    <dbReference type="NCBI Taxonomy" id="1618448"/>
    <lineage>
        <taxon>Bacteria</taxon>
        <taxon>Candidatus Gottesmaniibacteriota</taxon>
    </lineage>
</organism>
<reference evidence="1 2" key="1">
    <citation type="journal article" date="2015" name="Nature">
        <title>rRNA introns, odd ribosomes, and small enigmatic genomes across a large radiation of phyla.</title>
        <authorList>
            <person name="Brown C.T."/>
            <person name="Hug L.A."/>
            <person name="Thomas B.C."/>
            <person name="Sharon I."/>
            <person name="Castelle C.J."/>
            <person name="Singh A."/>
            <person name="Wilkins M.J."/>
            <person name="Williams K.H."/>
            <person name="Banfield J.F."/>
        </authorList>
    </citation>
    <scope>NUCLEOTIDE SEQUENCE [LARGE SCALE GENOMIC DNA]</scope>
</reference>
<dbReference type="EMBL" id="LCQD01000002">
    <property type="protein sequence ID" value="KKW13343.1"/>
    <property type="molecule type" value="Genomic_DNA"/>
</dbReference>
<name>A0A0G1W3R3_9BACT</name>
<sequence>MWLILDIDDTLADPAHRRGVVQRPDGSYDWDRFIGPAAILRDPLVSEWVWPWEYNKTVLRQFCLTSKVLYLTGRQAKHAVVTERWLWRQGFPTGTLLCRDTDEPDDVFKERILAPLAREIRLAVDDCGVAYRDPWPLVRVYERLKIPLCSPYEAFGLGKLAQRLGLEEAAP</sequence>
<gene>
    <name evidence="1" type="ORF">UY48_C0002G0034</name>
</gene>
<protein>
    <submittedName>
        <fullName evidence="1">Uncharacterized protein</fullName>
    </submittedName>
</protein>
<evidence type="ECO:0000313" key="1">
    <source>
        <dbReference type="EMBL" id="KKW13343.1"/>
    </source>
</evidence>
<proteinExistence type="predicted"/>
<accession>A0A0G1W3R3</accession>
<evidence type="ECO:0000313" key="2">
    <source>
        <dbReference type="Proteomes" id="UP000034588"/>
    </source>
</evidence>
<dbReference type="InterPro" id="IPR036412">
    <property type="entry name" value="HAD-like_sf"/>
</dbReference>
<comment type="caution">
    <text evidence="1">The sequence shown here is derived from an EMBL/GenBank/DDBJ whole genome shotgun (WGS) entry which is preliminary data.</text>
</comment>